<dbReference type="EMBL" id="CM008968">
    <property type="protein sequence ID" value="PNW80318.1"/>
    <property type="molecule type" value="Genomic_DNA"/>
</dbReference>
<dbReference type="RefSeq" id="XP_042922386.1">
    <property type="nucleotide sequence ID" value="XM_043063819.1"/>
</dbReference>
<keyword evidence="3" id="KW-1185">Reference proteome</keyword>
<feature type="region of interest" description="Disordered" evidence="1">
    <location>
        <begin position="193"/>
        <end position="216"/>
    </location>
</feature>
<dbReference type="Gramene" id="PNW80318">
    <property type="protein sequence ID" value="PNW80318"/>
    <property type="gene ID" value="CHLRE_07g312600v5"/>
</dbReference>
<dbReference type="Proteomes" id="UP000006906">
    <property type="component" value="Chromosome 7"/>
</dbReference>
<dbReference type="Gramene" id="PNW80317">
    <property type="protein sequence ID" value="PNW80317"/>
    <property type="gene ID" value="CHLRE_07g312600v5"/>
</dbReference>
<reference evidence="2" key="2">
    <citation type="submission" date="2017-07" db="EMBL/GenBank/DDBJ databases">
        <title>WGS assembly of Chlamydomonas reinhardtii.</title>
        <authorList>
            <consortium name="Chlamydomonas Annotation Team"/>
            <consortium name="JGI Annotation Team"/>
            <person name="Merchant S.S."/>
            <person name="Prochnik S.E."/>
            <person name="Vallon O."/>
            <person name="Harris E.H."/>
            <person name="Karpowicz S.J."/>
            <person name="Witman G.B."/>
            <person name="Terry A."/>
            <person name="Salamov A."/>
            <person name="Fritz-Laylin L.K."/>
            <person name="Marechal-Drouard L."/>
            <person name="Marshall W.F."/>
            <person name="Qu L.H."/>
            <person name="Nelson D.R."/>
            <person name="Sanderfoot A.A."/>
            <person name="Spalding M.H."/>
            <person name="Kapitonov V.V."/>
            <person name="Ren Q."/>
            <person name="Ferris P."/>
            <person name="Lindquist E."/>
            <person name="Shapiro H."/>
            <person name="Lucas S.M."/>
            <person name="Grimwood J."/>
            <person name="Schmutz J."/>
            <person name="Grigoriev I.V."/>
            <person name="Rokhsar D.S."/>
        </authorList>
    </citation>
    <scope>NUCLEOTIDE SEQUENCE</scope>
    <source>
        <strain evidence="2">CC-503 cw92 mt+</strain>
    </source>
</reference>
<dbReference type="RefSeq" id="XP_042922387.1">
    <property type="nucleotide sequence ID" value="XM_043063818.1"/>
</dbReference>
<organism evidence="2 3">
    <name type="scientific">Chlamydomonas reinhardtii</name>
    <name type="common">Chlamydomonas smithii</name>
    <dbReference type="NCBI Taxonomy" id="3055"/>
    <lineage>
        <taxon>Eukaryota</taxon>
        <taxon>Viridiplantae</taxon>
        <taxon>Chlorophyta</taxon>
        <taxon>core chlorophytes</taxon>
        <taxon>Chlorophyceae</taxon>
        <taxon>CS clade</taxon>
        <taxon>Chlamydomonadales</taxon>
        <taxon>Chlamydomonadaceae</taxon>
        <taxon>Chlamydomonas</taxon>
    </lineage>
</organism>
<dbReference type="AlphaFoldDB" id="A0A2K3DIF7"/>
<dbReference type="GeneID" id="66053935"/>
<dbReference type="EMBL" id="CM008968">
    <property type="protein sequence ID" value="PNW80317.1"/>
    <property type="molecule type" value="Genomic_DNA"/>
</dbReference>
<sequence>MVWAASASGPVDPYGNSTALGSASRLLGALRPGAAKRKKCTNDCWGTITWVPTLPTPHWVAVRFAVPSSATTATAASAAAASACAAPAPTISLSFVRRLGVYVLNLLGALSPTITRIDLLLLLPAAQAGSAGNVTPAPSRSAAAGVQLPVAVPVFTGLDSNSSSTLSCPALNWVDVKAKAVAREAAKAAAAAAATGGDGATTTTTSSRRGSRAQQPSSWVVIGSRLTVNGGAVAGKAELPNIHAIRLELELDTELAAGVAAPCHACGVCAWSHADSDCGRVCCSFR</sequence>
<evidence type="ECO:0000313" key="3">
    <source>
        <dbReference type="Proteomes" id="UP000006906"/>
    </source>
</evidence>
<dbReference type="KEGG" id="cre:CHLRE_07g312600v5"/>
<proteinExistence type="predicted"/>
<name>A0A2K3DIF7_CHLRE</name>
<dbReference type="OrthoDB" id="10648674at2759"/>
<protein>
    <submittedName>
        <fullName evidence="2">Uncharacterized protein</fullName>
    </submittedName>
</protein>
<feature type="compositionally biased region" description="Low complexity" evidence="1">
    <location>
        <begin position="193"/>
        <end position="208"/>
    </location>
</feature>
<evidence type="ECO:0000313" key="2">
    <source>
        <dbReference type="EMBL" id="PNW80318.1"/>
    </source>
</evidence>
<gene>
    <name evidence="2" type="ORF">CHLRE_07g312600v5</name>
</gene>
<reference evidence="2 3" key="1">
    <citation type="journal article" date="2007" name="Science">
        <title>The Chlamydomonas genome reveals the evolution of key animal and plant functions.</title>
        <authorList>
            <person name="Merchant S.S."/>
            <person name="Prochnik S.E."/>
            <person name="Vallon O."/>
            <person name="Harris E.H."/>
            <person name="Karpowicz S.J."/>
            <person name="Witman G.B."/>
            <person name="Terry A."/>
            <person name="Salamov A."/>
            <person name="Fritz-Laylin L.K."/>
            <person name="Marechal-Drouard L."/>
            <person name="Marshall W.F."/>
            <person name="Qu L.H."/>
            <person name="Nelson D.R."/>
            <person name="Sanderfoot A.A."/>
            <person name="Spalding M.H."/>
            <person name="Kapitonov V.V."/>
            <person name="Ren Q."/>
            <person name="Ferris P."/>
            <person name="Lindquist E."/>
            <person name="Shapiro H."/>
            <person name="Lucas S.M."/>
            <person name="Grimwood J."/>
            <person name="Schmutz J."/>
            <person name="Cardol P."/>
            <person name="Cerutti H."/>
            <person name="Chanfreau G."/>
            <person name="Chen C.L."/>
            <person name="Cognat V."/>
            <person name="Croft M.T."/>
            <person name="Dent R."/>
            <person name="Dutcher S."/>
            <person name="Fernandez E."/>
            <person name="Fukuzawa H."/>
            <person name="Gonzalez-Ballester D."/>
            <person name="Gonzalez-Halphen D."/>
            <person name="Hallmann A."/>
            <person name="Hanikenne M."/>
            <person name="Hippler M."/>
            <person name="Inwood W."/>
            <person name="Jabbari K."/>
            <person name="Kalanon M."/>
            <person name="Kuras R."/>
            <person name="Lefebvre P.A."/>
            <person name="Lemaire S.D."/>
            <person name="Lobanov A.V."/>
            <person name="Lohr M."/>
            <person name="Manuell A."/>
            <person name="Meier I."/>
            <person name="Mets L."/>
            <person name="Mittag M."/>
            <person name="Mittelmeier T."/>
            <person name="Moroney J.V."/>
            <person name="Moseley J."/>
            <person name="Napoli C."/>
            <person name="Nedelcu A.M."/>
            <person name="Niyogi K."/>
            <person name="Novoselov S.V."/>
            <person name="Paulsen I.T."/>
            <person name="Pazour G."/>
            <person name="Purton S."/>
            <person name="Ral J.P."/>
            <person name="Riano-Pachon D.M."/>
            <person name="Riekhof W."/>
            <person name="Rymarquis L."/>
            <person name="Schroda M."/>
            <person name="Stern D."/>
            <person name="Umen J."/>
            <person name="Willows R."/>
            <person name="Wilson N."/>
            <person name="Zimmer S.L."/>
            <person name="Allmer J."/>
            <person name="Balk J."/>
            <person name="Bisova K."/>
            <person name="Chen C.J."/>
            <person name="Elias M."/>
            <person name="Gendler K."/>
            <person name="Hauser C."/>
            <person name="Lamb M.R."/>
            <person name="Ledford H."/>
            <person name="Long J.C."/>
            <person name="Minagawa J."/>
            <person name="Page M.D."/>
            <person name="Pan J."/>
            <person name="Pootakham W."/>
            <person name="Roje S."/>
            <person name="Rose A."/>
            <person name="Stahlberg E."/>
            <person name="Terauchi A.M."/>
            <person name="Yang P."/>
            <person name="Ball S."/>
            <person name="Bowler C."/>
            <person name="Dieckmann C.L."/>
            <person name="Gladyshev V.N."/>
            <person name="Green P."/>
            <person name="Jorgensen R."/>
            <person name="Mayfield S."/>
            <person name="Mueller-Roeber B."/>
            <person name="Rajamani S."/>
            <person name="Sayre R.T."/>
            <person name="Brokstein P."/>
            <person name="Dubchak I."/>
            <person name="Goodstein D."/>
            <person name="Hornick L."/>
            <person name="Huang Y.W."/>
            <person name="Jhaveri J."/>
            <person name="Luo Y."/>
            <person name="Martinez D."/>
            <person name="Ngau W.C."/>
            <person name="Otillar B."/>
            <person name="Poliakov A."/>
            <person name="Porter A."/>
            <person name="Szajkowski L."/>
            <person name="Werner G."/>
            <person name="Zhou K."/>
            <person name="Grigoriev I.V."/>
            <person name="Rokhsar D.S."/>
            <person name="Grossman A.R."/>
        </authorList>
    </citation>
    <scope>NUCLEOTIDE SEQUENCE [LARGE SCALE GENOMIC DNA]</scope>
    <source>
        <strain evidence="3">CC-503</strain>
        <strain evidence="2">CC-503 cw92 mt+</strain>
    </source>
</reference>
<accession>A0A2K3DIF7</accession>
<evidence type="ECO:0000256" key="1">
    <source>
        <dbReference type="SAM" id="MobiDB-lite"/>
    </source>
</evidence>